<protein>
    <submittedName>
        <fullName evidence="3">Drug/metabolite transporter (DMT)-like permease</fullName>
    </submittedName>
</protein>
<feature type="transmembrane region" description="Helical" evidence="1">
    <location>
        <begin position="147"/>
        <end position="164"/>
    </location>
</feature>
<reference evidence="3 4" key="1">
    <citation type="submission" date="2018-04" db="EMBL/GenBank/DDBJ databases">
        <title>Genomic Encyclopedia of Archaeal and Bacterial Type Strains, Phase II (KMG-II): from individual species to whole genera.</title>
        <authorList>
            <person name="Goeker M."/>
        </authorList>
    </citation>
    <scope>NUCLEOTIDE SEQUENCE [LARGE SCALE GENOMIC DNA]</scope>
    <source>
        <strain evidence="3 4">DSM 100434</strain>
    </source>
</reference>
<dbReference type="RefSeq" id="WP_107817523.1">
    <property type="nucleotide sequence ID" value="NZ_QAOH01000014.1"/>
</dbReference>
<evidence type="ECO:0000259" key="2">
    <source>
        <dbReference type="Pfam" id="PF00892"/>
    </source>
</evidence>
<comment type="caution">
    <text evidence="3">The sequence shown here is derived from an EMBL/GenBank/DDBJ whole genome shotgun (WGS) entry which is preliminary data.</text>
</comment>
<gene>
    <name evidence="3" type="ORF">C8N42_11456</name>
</gene>
<dbReference type="PANTHER" id="PTHR22911:SF135">
    <property type="entry name" value="BLR4310 PROTEIN"/>
    <property type="match status" value="1"/>
</dbReference>
<feature type="transmembrane region" description="Helical" evidence="1">
    <location>
        <begin position="36"/>
        <end position="54"/>
    </location>
</feature>
<evidence type="ECO:0000313" key="3">
    <source>
        <dbReference type="EMBL" id="PTQ68580.1"/>
    </source>
</evidence>
<keyword evidence="4" id="KW-1185">Reference proteome</keyword>
<feature type="transmembrane region" description="Helical" evidence="1">
    <location>
        <begin position="262"/>
        <end position="280"/>
    </location>
</feature>
<dbReference type="OrthoDB" id="7165334at2"/>
<dbReference type="InterPro" id="IPR000620">
    <property type="entry name" value="EamA_dom"/>
</dbReference>
<dbReference type="Proteomes" id="UP000244077">
    <property type="component" value="Unassembled WGS sequence"/>
</dbReference>
<sequence length="302" mass="32480">MHNLRAILLIIGSMAFFTVEDMFIKHLSGFLPVGQVLLSIAVASAAIFLIWALVRHDPVFVARNWRPLILIRASTEAVASVAFVTALSRVDISTVGAVFQSMPLAVTLGAAVFLKESVGWRRWCAIVVGFIGVLMIIRPGVSGFEPQALWVLVSVVAVATRDLMTRVMDAAVPSTVVSFQAFLAVIPAALLNLWLSGATPLAPDLPLMIKTLFAIVAGAAGYTLIVAGMRLGDASAVTPFRYSRLVFTMIGGVLIFGERPDLMTLAGSALIIASGLYTFLRERKLARLDRETLSADLETPRV</sequence>
<proteinExistence type="predicted"/>
<dbReference type="EMBL" id="QAOH01000014">
    <property type="protein sequence ID" value="PTQ68580.1"/>
    <property type="molecule type" value="Genomic_DNA"/>
</dbReference>
<keyword evidence="1" id="KW-0472">Membrane</keyword>
<feature type="domain" description="EamA" evidence="2">
    <location>
        <begin position="5"/>
        <end position="137"/>
    </location>
</feature>
<feature type="transmembrane region" description="Helical" evidence="1">
    <location>
        <begin position="176"/>
        <end position="195"/>
    </location>
</feature>
<dbReference type="Pfam" id="PF00892">
    <property type="entry name" value="EamA"/>
    <property type="match status" value="2"/>
</dbReference>
<keyword evidence="1" id="KW-1133">Transmembrane helix</keyword>
<keyword evidence="1" id="KW-0812">Transmembrane</keyword>
<evidence type="ECO:0000313" key="4">
    <source>
        <dbReference type="Proteomes" id="UP000244077"/>
    </source>
</evidence>
<dbReference type="AlphaFoldDB" id="A0A2T5HAH1"/>
<dbReference type="InterPro" id="IPR037185">
    <property type="entry name" value="EmrE-like"/>
</dbReference>
<feature type="transmembrane region" description="Helical" evidence="1">
    <location>
        <begin position="6"/>
        <end position="24"/>
    </location>
</feature>
<feature type="domain" description="EamA" evidence="2">
    <location>
        <begin position="148"/>
        <end position="274"/>
    </location>
</feature>
<feature type="transmembrane region" description="Helical" evidence="1">
    <location>
        <begin position="92"/>
        <end position="114"/>
    </location>
</feature>
<organism evidence="3 4">
    <name type="scientific">Celeribacter persicus</name>
    <dbReference type="NCBI Taxonomy" id="1651082"/>
    <lineage>
        <taxon>Bacteria</taxon>
        <taxon>Pseudomonadati</taxon>
        <taxon>Pseudomonadota</taxon>
        <taxon>Alphaproteobacteria</taxon>
        <taxon>Rhodobacterales</taxon>
        <taxon>Roseobacteraceae</taxon>
        <taxon>Celeribacter</taxon>
    </lineage>
</organism>
<feature type="transmembrane region" description="Helical" evidence="1">
    <location>
        <begin position="123"/>
        <end position="141"/>
    </location>
</feature>
<dbReference type="SUPFAM" id="SSF103481">
    <property type="entry name" value="Multidrug resistance efflux transporter EmrE"/>
    <property type="match status" value="2"/>
</dbReference>
<accession>A0A2T5HAH1</accession>
<evidence type="ECO:0000256" key="1">
    <source>
        <dbReference type="SAM" id="Phobius"/>
    </source>
</evidence>
<name>A0A2T5HAH1_9RHOB</name>
<feature type="transmembrane region" description="Helical" evidence="1">
    <location>
        <begin position="207"/>
        <end position="227"/>
    </location>
</feature>
<feature type="transmembrane region" description="Helical" evidence="1">
    <location>
        <begin position="239"/>
        <end position="256"/>
    </location>
</feature>
<dbReference type="Gene3D" id="1.10.3730.20">
    <property type="match status" value="2"/>
</dbReference>
<dbReference type="PANTHER" id="PTHR22911">
    <property type="entry name" value="ACYL-MALONYL CONDENSING ENZYME-RELATED"/>
    <property type="match status" value="1"/>
</dbReference>
<dbReference type="GO" id="GO:0016020">
    <property type="term" value="C:membrane"/>
    <property type="evidence" value="ECO:0007669"/>
    <property type="project" value="InterPro"/>
</dbReference>